<dbReference type="SMART" id="SM01187">
    <property type="entry name" value="Elicitin"/>
    <property type="match status" value="3"/>
</dbReference>
<keyword evidence="1" id="KW-0732">Signal</keyword>
<feature type="chain" id="PRO_5035899215" description="Elicitin" evidence="1">
    <location>
        <begin position="22"/>
        <end position="372"/>
    </location>
</feature>
<name>A0A8T1VSP2_9STRA</name>
<dbReference type="EMBL" id="JAGDFL010000610">
    <property type="protein sequence ID" value="KAG7384171.1"/>
    <property type="molecule type" value="Genomic_DNA"/>
</dbReference>
<sequence length="372" mass="40492">MQRLIIISLVAFSCHANVIGAAPCTDAEDQVINDAYTTAATSSACAEYSSVSDLLITIMPPCSATECVAIMEQLADSIPDCTIGTSSSSKKASLLLSLDICATPTPVPTPASTASTTNCSSAVTNETFNMFLEASEDEACKSSATLQMYYLTFDTPCNSSCASVLHDLETALPNCYFERDDNNKKEYLGQQFGFCEQLDNDHNISISIKADHLLSDPNFVPNCTVEEVQQTLDFYLIIATNESCVNESSICSHDVHVNTDCSSDCGELIQDLYFDMPECYYNHMNYRKDTLDSHAQCDWIVNPDNIDLTFHYLDNISNIPSTSVSCNPSYDSTASSSRAHSQDSAQSSSAAKLHNLYLFTASAALFSILLNL</sequence>
<dbReference type="GO" id="GO:0005576">
    <property type="term" value="C:extracellular region"/>
    <property type="evidence" value="ECO:0007669"/>
    <property type="project" value="InterPro"/>
</dbReference>
<gene>
    <name evidence="2" type="ORF">PHYBOEH_009628</name>
</gene>
<comment type="caution">
    <text evidence="2">The sequence shown here is derived from an EMBL/GenBank/DDBJ whole genome shotgun (WGS) entry which is preliminary data.</text>
</comment>
<dbReference type="InterPro" id="IPR002200">
    <property type="entry name" value="Elicitin"/>
</dbReference>
<evidence type="ECO:0000313" key="2">
    <source>
        <dbReference type="EMBL" id="KAG7384171.1"/>
    </source>
</evidence>
<dbReference type="Proteomes" id="UP000693981">
    <property type="component" value="Unassembled WGS sequence"/>
</dbReference>
<dbReference type="AlphaFoldDB" id="A0A8T1VSP2"/>
<dbReference type="OrthoDB" id="118242at2759"/>
<protein>
    <recommendedName>
        <fullName evidence="4">Elicitin</fullName>
    </recommendedName>
</protein>
<feature type="signal peptide" evidence="1">
    <location>
        <begin position="1"/>
        <end position="21"/>
    </location>
</feature>
<organism evidence="2 3">
    <name type="scientific">Phytophthora boehmeriae</name>
    <dbReference type="NCBI Taxonomy" id="109152"/>
    <lineage>
        <taxon>Eukaryota</taxon>
        <taxon>Sar</taxon>
        <taxon>Stramenopiles</taxon>
        <taxon>Oomycota</taxon>
        <taxon>Peronosporomycetes</taxon>
        <taxon>Peronosporales</taxon>
        <taxon>Peronosporaceae</taxon>
        <taxon>Phytophthora</taxon>
    </lineage>
</organism>
<evidence type="ECO:0008006" key="4">
    <source>
        <dbReference type="Google" id="ProtNLM"/>
    </source>
</evidence>
<reference evidence="2" key="1">
    <citation type="submission" date="2021-02" db="EMBL/GenBank/DDBJ databases">
        <authorList>
            <person name="Palmer J.M."/>
        </authorList>
    </citation>
    <scope>NUCLEOTIDE SEQUENCE</scope>
    <source>
        <strain evidence="2">SCRP23</strain>
    </source>
</reference>
<keyword evidence="3" id="KW-1185">Reference proteome</keyword>
<evidence type="ECO:0000313" key="3">
    <source>
        <dbReference type="Proteomes" id="UP000693981"/>
    </source>
</evidence>
<accession>A0A8T1VSP2</accession>
<evidence type="ECO:0000256" key="1">
    <source>
        <dbReference type="SAM" id="SignalP"/>
    </source>
</evidence>
<proteinExistence type="predicted"/>